<dbReference type="FunFam" id="3.40.1670.10:FF:000003">
    <property type="entry name" value="Phenolic acid decarboxylase"/>
    <property type="match status" value="1"/>
</dbReference>
<dbReference type="SUPFAM" id="SSF143968">
    <property type="entry name" value="UbiD C-terminal domain-like"/>
    <property type="match status" value="1"/>
</dbReference>
<sequence>YLSTTVVGKPPMEDGWLGKATERIFLPLVQFNLPEIVDYNLPISGCFHNFAFVSIKKRYPGHAFKVINALWGLGQLMFEKHIIVFDEWVNVQDINEVLWIWGNNVDPSRDVIIQKGVIDVLDHSTNLPGFGGKMGIDATTKWKEEGYTRDWPEVARMDEEVKKKVLPVWYEILQKMKGER</sequence>
<dbReference type="PANTHER" id="PTHR30108:SF17">
    <property type="entry name" value="FERULIC ACID DECARBOXYLASE 1"/>
    <property type="match status" value="1"/>
</dbReference>
<dbReference type="AlphaFoldDB" id="C4FKE7"/>
<comment type="caution">
    <text evidence="3">The sequence shown here is derived from an EMBL/GenBank/DDBJ whole genome shotgun (WGS) entry which is preliminary data.</text>
</comment>
<dbReference type="InterPro" id="IPR002830">
    <property type="entry name" value="UbiD"/>
</dbReference>
<dbReference type="Proteomes" id="UP000005540">
    <property type="component" value="Unassembled WGS sequence"/>
</dbReference>
<dbReference type="GO" id="GO:0008694">
    <property type="term" value="F:4-hydroxy-3-polyprenylbenzoate decarboxylase activity"/>
    <property type="evidence" value="ECO:0007669"/>
    <property type="project" value="TreeGrafter"/>
</dbReference>
<dbReference type="PANTHER" id="PTHR30108">
    <property type="entry name" value="3-OCTAPRENYL-4-HYDROXYBENZOATE CARBOXY-LYASE-RELATED"/>
    <property type="match status" value="1"/>
</dbReference>
<gene>
    <name evidence="3" type="ORF">SULYE_1047</name>
</gene>
<evidence type="ECO:0000256" key="1">
    <source>
        <dbReference type="ARBA" id="ARBA00010021"/>
    </source>
</evidence>
<name>C4FKE7_9AQUI</name>
<feature type="non-terminal residue" evidence="3">
    <location>
        <position position="1"/>
    </location>
</feature>
<evidence type="ECO:0000259" key="2">
    <source>
        <dbReference type="Pfam" id="PF20696"/>
    </source>
</evidence>
<evidence type="ECO:0000313" key="4">
    <source>
        <dbReference type="Proteomes" id="UP000005540"/>
    </source>
</evidence>
<feature type="domain" description="3-octaprenyl-4-hydroxybenzoate carboxy-lyase-like C-terminal" evidence="2">
    <location>
        <begin position="16"/>
        <end position="138"/>
    </location>
</feature>
<accession>C4FKE7</accession>
<evidence type="ECO:0000313" key="3">
    <source>
        <dbReference type="EMBL" id="EEP60459.1"/>
    </source>
</evidence>
<proteinExistence type="inferred from homology"/>
<dbReference type="GO" id="GO:0006744">
    <property type="term" value="P:ubiquinone biosynthetic process"/>
    <property type="evidence" value="ECO:0007669"/>
    <property type="project" value="TreeGrafter"/>
</dbReference>
<reference evidence="3 4" key="1">
    <citation type="submission" date="2009-04" db="EMBL/GenBank/DDBJ databases">
        <authorList>
            <person name="Reysenbach A.-L."/>
            <person name="Heidelberg J.F."/>
            <person name="Nelson W.C."/>
        </authorList>
    </citation>
    <scope>NUCLEOTIDE SEQUENCE [LARGE SCALE GENOMIC DNA]</scope>
    <source>
        <strain evidence="3 4">SS-5</strain>
    </source>
</reference>
<organism evidence="3 4">
    <name type="scientific">Sulfurihydrogenibium yellowstonense SS-5</name>
    <dbReference type="NCBI Taxonomy" id="432331"/>
    <lineage>
        <taxon>Bacteria</taxon>
        <taxon>Pseudomonadati</taxon>
        <taxon>Aquificota</taxon>
        <taxon>Aquificia</taxon>
        <taxon>Aquificales</taxon>
        <taxon>Hydrogenothermaceae</taxon>
        <taxon>Sulfurihydrogenibium</taxon>
    </lineage>
</organism>
<dbReference type="Pfam" id="PF20696">
    <property type="entry name" value="UbiD_C"/>
    <property type="match status" value="1"/>
</dbReference>
<keyword evidence="4" id="KW-1185">Reference proteome</keyword>
<dbReference type="EMBL" id="ABZS01000093">
    <property type="protein sequence ID" value="EEP60459.1"/>
    <property type="molecule type" value="Genomic_DNA"/>
</dbReference>
<dbReference type="InterPro" id="IPR049381">
    <property type="entry name" value="UbiD-like_C"/>
</dbReference>
<dbReference type="Gene3D" id="3.40.1670.10">
    <property type="entry name" value="UbiD C-terminal domain-like"/>
    <property type="match status" value="1"/>
</dbReference>
<comment type="similarity">
    <text evidence="1">Belongs to the UbiD family.</text>
</comment>
<dbReference type="EC" id="4.1.1.-" evidence="3"/>
<dbReference type="GO" id="GO:0005829">
    <property type="term" value="C:cytosol"/>
    <property type="evidence" value="ECO:0007669"/>
    <property type="project" value="TreeGrafter"/>
</dbReference>
<protein>
    <submittedName>
        <fullName evidence="3">3-octaprenyl-4-hydroxybenzoate carboxy-lyase</fullName>
        <ecNumber evidence="3">4.1.1.-</ecNumber>
    </submittedName>
</protein>
<keyword evidence="3" id="KW-0456">Lyase</keyword>